<dbReference type="RefSeq" id="WP_075049358.1">
    <property type="nucleotide sequence ID" value="NZ_CP006867.1"/>
</dbReference>
<evidence type="ECO:0000313" key="3">
    <source>
        <dbReference type="EMBL" id="ALU12224.1"/>
    </source>
</evidence>
<reference evidence="3 4" key="1">
    <citation type="submission" date="2013-11" db="EMBL/GenBank/DDBJ databases">
        <title>Comparative genomics of Ignicoccus.</title>
        <authorList>
            <person name="Podar M."/>
        </authorList>
    </citation>
    <scope>NUCLEOTIDE SEQUENCE [LARGE SCALE GENOMIC DNA]</scope>
    <source>
        <strain evidence="3 4">DSM 13165</strain>
    </source>
</reference>
<gene>
    <name evidence="3" type="ORF">EYM_01595</name>
</gene>
<dbReference type="Proteomes" id="UP000060778">
    <property type="component" value="Chromosome"/>
</dbReference>
<keyword evidence="4" id="KW-1185">Reference proteome</keyword>
<keyword evidence="1" id="KW-0472">Membrane</keyword>
<evidence type="ECO:0000256" key="1">
    <source>
        <dbReference type="SAM" id="Phobius"/>
    </source>
</evidence>
<accession>A0A0U3FRW3</accession>
<dbReference type="InterPro" id="IPR006976">
    <property type="entry name" value="VanZ-like"/>
</dbReference>
<keyword evidence="1" id="KW-1133">Transmembrane helix</keyword>
<dbReference type="GeneID" id="30679726"/>
<dbReference type="KEGG" id="iis:EYM_01595"/>
<organism evidence="3 4">
    <name type="scientific">Ignicoccus islandicus DSM 13165</name>
    <dbReference type="NCBI Taxonomy" id="940295"/>
    <lineage>
        <taxon>Archaea</taxon>
        <taxon>Thermoproteota</taxon>
        <taxon>Thermoprotei</taxon>
        <taxon>Desulfurococcales</taxon>
        <taxon>Desulfurococcaceae</taxon>
        <taxon>Ignicoccus</taxon>
    </lineage>
</organism>
<proteinExistence type="predicted"/>
<evidence type="ECO:0000313" key="4">
    <source>
        <dbReference type="Proteomes" id="UP000060778"/>
    </source>
</evidence>
<dbReference type="EMBL" id="CP006867">
    <property type="protein sequence ID" value="ALU12224.1"/>
    <property type="molecule type" value="Genomic_DNA"/>
</dbReference>
<dbReference type="STRING" id="940295.EYM_01595"/>
<sequence>MWKRVLKAVWALLTVAIAWGLTIAPAEVVKEVEEITYLPFDPQSSLRHFSLFAIYSFVSATLYGWDGMLISAVLGGLTELAQWFVPWRTFDLGDLLANALGSLIGAWLTYKAFRVTEVG</sequence>
<feature type="domain" description="VanZ-like" evidence="2">
    <location>
        <begin position="48"/>
        <end position="110"/>
    </location>
</feature>
<dbReference type="OrthoDB" id="214957at2157"/>
<dbReference type="AlphaFoldDB" id="A0A0U3FRW3"/>
<dbReference type="Pfam" id="PF04892">
    <property type="entry name" value="VanZ"/>
    <property type="match status" value="1"/>
</dbReference>
<feature type="transmembrane region" description="Helical" evidence="1">
    <location>
        <begin position="50"/>
        <end position="74"/>
    </location>
</feature>
<keyword evidence="1" id="KW-0812">Transmembrane</keyword>
<evidence type="ECO:0000259" key="2">
    <source>
        <dbReference type="Pfam" id="PF04892"/>
    </source>
</evidence>
<name>A0A0U3FRW3_9CREN</name>
<protein>
    <recommendedName>
        <fullName evidence="2">VanZ-like domain-containing protein</fullName>
    </recommendedName>
</protein>